<feature type="compositionally biased region" description="Low complexity" evidence="1">
    <location>
        <begin position="36"/>
        <end position="47"/>
    </location>
</feature>
<sequence length="203" mass="23128">MARQRSAIRPAQLFDELLMKDLGCEREFAHDPVMNDSQSTDQPSSSTMEDDMMSSLRDRMRGMAEDDSDDFDESLFDRKPFWKRWGLRLAIWPILAIVCGLVYTERSAWLEAKATAIAWKEKLGERGRANVSALKDLQTGNPMLKVEDMKSYPLVQRRLHSAANVYTYTWTGLAMGFNIRVYVTATNQVNKSARILAIEGPTL</sequence>
<keyword evidence="4" id="KW-1185">Reference proteome</keyword>
<feature type="region of interest" description="Disordered" evidence="1">
    <location>
        <begin position="30"/>
        <end position="53"/>
    </location>
</feature>
<keyword evidence="2" id="KW-0472">Membrane</keyword>
<keyword evidence="2" id="KW-0812">Transmembrane</keyword>
<dbReference type="Proteomes" id="UP000317318">
    <property type="component" value="Chromosome"/>
</dbReference>
<protein>
    <submittedName>
        <fullName evidence="3">Uncharacterized protein</fullName>
    </submittedName>
</protein>
<reference evidence="3 4" key="1">
    <citation type="submission" date="2019-02" db="EMBL/GenBank/DDBJ databases">
        <title>Deep-cultivation of Planctomycetes and their phenomic and genomic characterization uncovers novel biology.</title>
        <authorList>
            <person name="Wiegand S."/>
            <person name="Jogler M."/>
            <person name="Boedeker C."/>
            <person name="Pinto D."/>
            <person name="Vollmers J."/>
            <person name="Rivas-Marin E."/>
            <person name="Kohn T."/>
            <person name="Peeters S.H."/>
            <person name="Heuer A."/>
            <person name="Rast P."/>
            <person name="Oberbeckmann S."/>
            <person name="Bunk B."/>
            <person name="Jeske O."/>
            <person name="Meyerdierks A."/>
            <person name="Storesund J.E."/>
            <person name="Kallscheuer N."/>
            <person name="Luecker S."/>
            <person name="Lage O.M."/>
            <person name="Pohl T."/>
            <person name="Merkel B.J."/>
            <person name="Hornburger P."/>
            <person name="Mueller R.-W."/>
            <person name="Bruemmer F."/>
            <person name="Labrenz M."/>
            <person name="Spormann A.M."/>
            <person name="Op den Camp H."/>
            <person name="Overmann J."/>
            <person name="Amann R."/>
            <person name="Jetten M.S.M."/>
            <person name="Mascher T."/>
            <person name="Medema M.H."/>
            <person name="Devos D.P."/>
            <person name="Kaster A.-K."/>
            <person name="Ovreas L."/>
            <person name="Rohde M."/>
            <person name="Galperin M.Y."/>
            <person name="Jogler C."/>
        </authorList>
    </citation>
    <scope>NUCLEOTIDE SEQUENCE [LARGE SCALE GENOMIC DNA]</scope>
    <source>
        <strain evidence="3 4">Pan189</strain>
    </source>
</reference>
<dbReference type="RefSeq" id="WP_145361983.1">
    <property type="nucleotide sequence ID" value="NZ_CP036268.1"/>
</dbReference>
<accession>A0A517QVR4</accession>
<dbReference type="KEGG" id="svp:Pan189_00640"/>
<gene>
    <name evidence="3" type="ORF">Pan189_00640</name>
</gene>
<evidence type="ECO:0000256" key="2">
    <source>
        <dbReference type="SAM" id="Phobius"/>
    </source>
</evidence>
<feature type="transmembrane region" description="Helical" evidence="2">
    <location>
        <begin position="85"/>
        <end position="103"/>
    </location>
</feature>
<keyword evidence="2" id="KW-1133">Transmembrane helix</keyword>
<organism evidence="3 4">
    <name type="scientific">Stratiformator vulcanicus</name>
    <dbReference type="NCBI Taxonomy" id="2527980"/>
    <lineage>
        <taxon>Bacteria</taxon>
        <taxon>Pseudomonadati</taxon>
        <taxon>Planctomycetota</taxon>
        <taxon>Planctomycetia</taxon>
        <taxon>Planctomycetales</taxon>
        <taxon>Planctomycetaceae</taxon>
        <taxon>Stratiformator</taxon>
    </lineage>
</organism>
<dbReference type="AlphaFoldDB" id="A0A517QVR4"/>
<name>A0A517QVR4_9PLAN</name>
<evidence type="ECO:0000313" key="3">
    <source>
        <dbReference type="EMBL" id="QDT35711.1"/>
    </source>
</evidence>
<proteinExistence type="predicted"/>
<evidence type="ECO:0000256" key="1">
    <source>
        <dbReference type="SAM" id="MobiDB-lite"/>
    </source>
</evidence>
<dbReference type="EMBL" id="CP036268">
    <property type="protein sequence ID" value="QDT35711.1"/>
    <property type="molecule type" value="Genomic_DNA"/>
</dbReference>
<evidence type="ECO:0000313" key="4">
    <source>
        <dbReference type="Proteomes" id="UP000317318"/>
    </source>
</evidence>